<name>A0A7I5E5H2_HAECO</name>
<dbReference type="AlphaFoldDB" id="A0A7I5E5H2"/>
<protein>
    <submittedName>
        <fullName evidence="2">Reverse transcriptase domain-containing protein</fullName>
    </submittedName>
</protein>
<proteinExistence type="predicted"/>
<evidence type="ECO:0000313" key="2">
    <source>
        <dbReference type="WBParaSite" id="HCON_00010150-00001"/>
    </source>
</evidence>
<dbReference type="WBParaSite" id="HCON_00010150-00001">
    <property type="protein sequence ID" value="HCON_00010150-00001"/>
    <property type="gene ID" value="HCON_00010150"/>
</dbReference>
<sequence>MLRELYDKLTTRISLFSMEVIINVKRDDIVLITTNTELAKMLAEFDGVCGKIGLRLNLTKTVFMKNGLINDAPFTLPSKYPRML</sequence>
<organism evidence="1 2">
    <name type="scientific">Haemonchus contortus</name>
    <name type="common">Barber pole worm</name>
    <dbReference type="NCBI Taxonomy" id="6289"/>
    <lineage>
        <taxon>Eukaryota</taxon>
        <taxon>Metazoa</taxon>
        <taxon>Ecdysozoa</taxon>
        <taxon>Nematoda</taxon>
        <taxon>Chromadorea</taxon>
        <taxon>Rhabditida</taxon>
        <taxon>Rhabditina</taxon>
        <taxon>Rhabditomorpha</taxon>
        <taxon>Strongyloidea</taxon>
        <taxon>Trichostrongylidae</taxon>
        <taxon>Haemonchus</taxon>
    </lineage>
</organism>
<dbReference type="Proteomes" id="UP000025227">
    <property type="component" value="Unplaced"/>
</dbReference>
<accession>A0A7I5E5H2</accession>
<dbReference type="OrthoDB" id="6774867at2759"/>
<keyword evidence="1" id="KW-1185">Reference proteome</keyword>
<reference evidence="2" key="1">
    <citation type="submission" date="2020-12" db="UniProtKB">
        <authorList>
            <consortium name="WormBaseParasite"/>
        </authorList>
    </citation>
    <scope>IDENTIFICATION</scope>
    <source>
        <strain evidence="2">MHco3</strain>
    </source>
</reference>
<evidence type="ECO:0000313" key="1">
    <source>
        <dbReference type="Proteomes" id="UP000025227"/>
    </source>
</evidence>